<comment type="catalytic activity">
    <reaction evidence="1">
        <text>ATP + protein L-histidine = ADP + protein N-phospho-L-histidine.</text>
        <dbReference type="EC" id="2.7.13.3"/>
    </reaction>
</comment>
<evidence type="ECO:0000256" key="11">
    <source>
        <dbReference type="ARBA" id="ARBA00022840"/>
    </source>
</evidence>
<keyword evidence="11" id="KW-0067">ATP-binding</keyword>
<keyword evidence="9" id="KW-0547">Nucleotide-binding</keyword>
<dbReference type="RefSeq" id="WP_106445090.1">
    <property type="nucleotide sequence ID" value="NZ_CP027669.1"/>
</dbReference>
<evidence type="ECO:0000256" key="6">
    <source>
        <dbReference type="ARBA" id="ARBA00022553"/>
    </source>
</evidence>
<evidence type="ECO:0000313" key="17">
    <source>
        <dbReference type="Proteomes" id="UP000239326"/>
    </source>
</evidence>
<gene>
    <name evidence="16" type="primary">phoR</name>
    <name evidence="16" type="ORF">C6571_01255</name>
</gene>
<comment type="subcellular location">
    <subcellularLocation>
        <location evidence="2">Cell inner membrane</location>
        <topology evidence="2">Multi-pass membrane protein</topology>
    </subcellularLocation>
</comment>
<dbReference type="Proteomes" id="UP000239326">
    <property type="component" value="Chromosome"/>
</dbReference>
<dbReference type="OrthoDB" id="9813151at2"/>
<evidence type="ECO:0000256" key="9">
    <source>
        <dbReference type="ARBA" id="ARBA00022741"/>
    </source>
</evidence>
<dbReference type="Gene3D" id="1.10.287.130">
    <property type="match status" value="1"/>
</dbReference>
<evidence type="ECO:0000256" key="3">
    <source>
        <dbReference type="ARBA" id="ARBA00012438"/>
    </source>
</evidence>
<dbReference type="GO" id="GO:0000155">
    <property type="term" value="F:phosphorelay sensor kinase activity"/>
    <property type="evidence" value="ECO:0007669"/>
    <property type="project" value="InterPro"/>
</dbReference>
<dbReference type="InterPro" id="IPR004358">
    <property type="entry name" value="Sig_transdc_His_kin-like_C"/>
</dbReference>
<dbReference type="FunFam" id="1.10.287.130:FF:000001">
    <property type="entry name" value="Two-component sensor histidine kinase"/>
    <property type="match status" value="1"/>
</dbReference>
<sequence>MWTRSLIFLAAQLLGAGMGFALHGAWGAVAVAAAVVWLWFLVDLMRAGRVLRWLRDAPPGAVPARVGVWGEAVDRVQRLVRLHEQHASESRQRLGDMLDALQATPNGVLLLDDKSRIVWCNHNAALHLSIDAQRDAEQFIGNLLRDPDFAAYLAGGDWLRELVITTYGQSDGRAARMSIQLCAYGAGQKLMLTRDVTAAEQAEAMRRDFVANVSHEIRTPLTVLAGFVETLQTLPLEAQEQSRYLALMAQQAQRMQRVVEGLLALSRLEASPPPGLAQWLPVAPLLERCEQEATALAAVMGRQHVLRFPRFSAPEDAGEIAGGAAELHSALSNLVGNAVRYTPADGSIEVQWAWQPDGDAVFSVRDTGPGIEAEHLPRVTERFYRVDRSRSRDTGGTGLGLAIVKHVVQRHGAQLVVESTPGKGSNFSIRFPALRLRRAGSC</sequence>
<dbReference type="EC" id="2.7.13.3" evidence="3"/>
<dbReference type="PRINTS" id="PR00344">
    <property type="entry name" value="BCTRLSENSOR"/>
</dbReference>
<evidence type="ECO:0000256" key="2">
    <source>
        <dbReference type="ARBA" id="ARBA00004429"/>
    </source>
</evidence>
<evidence type="ECO:0000256" key="1">
    <source>
        <dbReference type="ARBA" id="ARBA00000085"/>
    </source>
</evidence>
<dbReference type="SUPFAM" id="SSF55874">
    <property type="entry name" value="ATPase domain of HSP90 chaperone/DNA topoisomerase II/histidine kinase"/>
    <property type="match status" value="1"/>
</dbReference>
<dbReference type="InterPro" id="IPR005467">
    <property type="entry name" value="His_kinase_dom"/>
</dbReference>
<protein>
    <recommendedName>
        <fullName evidence="3">histidine kinase</fullName>
        <ecNumber evidence="3">2.7.13.3</ecNumber>
    </recommendedName>
</protein>
<keyword evidence="10 16" id="KW-0418">Kinase</keyword>
<name>A0A2S0MWC0_9BURK</name>
<dbReference type="InterPro" id="IPR014310">
    <property type="entry name" value="Sig_transdc_His_kinase_PhoR"/>
</dbReference>
<dbReference type="Pfam" id="PF00512">
    <property type="entry name" value="HisKA"/>
    <property type="match status" value="1"/>
</dbReference>
<accession>A0A2S0MWC0</accession>
<dbReference type="NCBIfam" id="TIGR02966">
    <property type="entry name" value="phoR_proteo"/>
    <property type="match status" value="1"/>
</dbReference>
<dbReference type="AlphaFoldDB" id="A0A2S0MWC0"/>
<dbReference type="SMART" id="SM00387">
    <property type="entry name" value="HATPase_c"/>
    <property type="match status" value="1"/>
</dbReference>
<dbReference type="Pfam" id="PF02518">
    <property type="entry name" value="HATPase_c"/>
    <property type="match status" value="1"/>
</dbReference>
<feature type="domain" description="Histidine kinase" evidence="15">
    <location>
        <begin position="212"/>
        <end position="435"/>
    </location>
</feature>
<dbReference type="GO" id="GO:0004721">
    <property type="term" value="F:phosphoprotein phosphatase activity"/>
    <property type="evidence" value="ECO:0007669"/>
    <property type="project" value="InterPro"/>
</dbReference>
<keyword evidence="7" id="KW-0808">Transferase</keyword>
<dbReference type="Gene3D" id="3.30.565.10">
    <property type="entry name" value="Histidine kinase-like ATPase, C-terminal domain"/>
    <property type="match status" value="1"/>
</dbReference>
<keyword evidence="6" id="KW-0597">Phosphoprotein</keyword>
<dbReference type="GO" id="GO:0016036">
    <property type="term" value="P:cellular response to phosphate starvation"/>
    <property type="evidence" value="ECO:0007669"/>
    <property type="project" value="TreeGrafter"/>
</dbReference>
<evidence type="ECO:0000259" key="15">
    <source>
        <dbReference type="PROSITE" id="PS50109"/>
    </source>
</evidence>
<evidence type="ECO:0000256" key="14">
    <source>
        <dbReference type="ARBA" id="ARBA00023136"/>
    </source>
</evidence>
<dbReference type="SMART" id="SM00388">
    <property type="entry name" value="HisKA"/>
    <property type="match status" value="1"/>
</dbReference>
<organism evidence="16 17">
    <name type="scientific">Simplicispira suum</name>
    <dbReference type="NCBI Taxonomy" id="2109915"/>
    <lineage>
        <taxon>Bacteria</taxon>
        <taxon>Pseudomonadati</taxon>
        <taxon>Pseudomonadota</taxon>
        <taxon>Betaproteobacteria</taxon>
        <taxon>Burkholderiales</taxon>
        <taxon>Comamonadaceae</taxon>
        <taxon>Simplicispira</taxon>
    </lineage>
</organism>
<keyword evidence="8" id="KW-0812">Transmembrane</keyword>
<keyword evidence="4" id="KW-0813">Transport</keyword>
<keyword evidence="14" id="KW-0472">Membrane</keyword>
<dbReference type="InterPro" id="IPR021766">
    <property type="entry name" value="PhoR_N"/>
</dbReference>
<dbReference type="FunFam" id="3.30.565.10:FF:000006">
    <property type="entry name" value="Sensor histidine kinase WalK"/>
    <property type="match status" value="1"/>
</dbReference>
<dbReference type="PROSITE" id="PS50109">
    <property type="entry name" value="HIS_KIN"/>
    <property type="match status" value="1"/>
</dbReference>
<dbReference type="InterPro" id="IPR003661">
    <property type="entry name" value="HisK_dim/P_dom"/>
</dbReference>
<evidence type="ECO:0000256" key="13">
    <source>
        <dbReference type="ARBA" id="ARBA00023012"/>
    </source>
</evidence>
<dbReference type="EMBL" id="CP027669">
    <property type="protein sequence ID" value="AVO40097.1"/>
    <property type="molecule type" value="Genomic_DNA"/>
</dbReference>
<evidence type="ECO:0000256" key="12">
    <source>
        <dbReference type="ARBA" id="ARBA00022989"/>
    </source>
</evidence>
<dbReference type="CDD" id="cd00082">
    <property type="entry name" value="HisKA"/>
    <property type="match status" value="1"/>
</dbReference>
<evidence type="ECO:0000313" key="16">
    <source>
        <dbReference type="EMBL" id="AVO40097.1"/>
    </source>
</evidence>
<keyword evidence="5" id="KW-1003">Cell membrane</keyword>
<keyword evidence="13" id="KW-0902">Two-component regulatory system</keyword>
<dbReference type="InterPro" id="IPR003594">
    <property type="entry name" value="HATPase_dom"/>
</dbReference>
<dbReference type="PANTHER" id="PTHR45453:SF1">
    <property type="entry name" value="PHOSPHATE REGULON SENSOR PROTEIN PHOR"/>
    <property type="match status" value="1"/>
</dbReference>
<evidence type="ECO:0000256" key="7">
    <source>
        <dbReference type="ARBA" id="ARBA00022679"/>
    </source>
</evidence>
<dbReference type="SUPFAM" id="SSF47384">
    <property type="entry name" value="Homodimeric domain of signal transducing histidine kinase"/>
    <property type="match status" value="1"/>
</dbReference>
<dbReference type="InterPro" id="IPR050351">
    <property type="entry name" value="BphY/WalK/GraS-like"/>
</dbReference>
<proteinExistence type="predicted"/>
<dbReference type="Pfam" id="PF11808">
    <property type="entry name" value="PhoR"/>
    <property type="match status" value="1"/>
</dbReference>
<keyword evidence="12" id="KW-1133">Transmembrane helix</keyword>
<dbReference type="InterPro" id="IPR036890">
    <property type="entry name" value="HATPase_C_sf"/>
</dbReference>
<dbReference type="KEGG" id="simp:C6571_01255"/>
<dbReference type="GO" id="GO:0005886">
    <property type="term" value="C:plasma membrane"/>
    <property type="evidence" value="ECO:0007669"/>
    <property type="project" value="UniProtKB-SubCell"/>
</dbReference>
<dbReference type="GO" id="GO:0005524">
    <property type="term" value="F:ATP binding"/>
    <property type="evidence" value="ECO:0007669"/>
    <property type="project" value="UniProtKB-KW"/>
</dbReference>
<evidence type="ECO:0000256" key="10">
    <source>
        <dbReference type="ARBA" id="ARBA00022777"/>
    </source>
</evidence>
<keyword evidence="17" id="KW-1185">Reference proteome</keyword>
<evidence type="ECO:0000256" key="8">
    <source>
        <dbReference type="ARBA" id="ARBA00022692"/>
    </source>
</evidence>
<dbReference type="InterPro" id="IPR036097">
    <property type="entry name" value="HisK_dim/P_sf"/>
</dbReference>
<reference evidence="16 17" key="1">
    <citation type="submission" date="2018-03" db="EMBL/GenBank/DDBJ databases">
        <title>Genome sequencing of Simplicispira sp.</title>
        <authorList>
            <person name="Kim S.-J."/>
            <person name="Heo J."/>
            <person name="Kwon S.-W."/>
        </authorList>
    </citation>
    <scope>NUCLEOTIDE SEQUENCE [LARGE SCALE GENOMIC DNA]</scope>
    <source>
        <strain evidence="16 17">SC1-8</strain>
    </source>
</reference>
<evidence type="ECO:0000256" key="4">
    <source>
        <dbReference type="ARBA" id="ARBA00022448"/>
    </source>
</evidence>
<evidence type="ECO:0000256" key="5">
    <source>
        <dbReference type="ARBA" id="ARBA00022475"/>
    </source>
</evidence>
<dbReference type="PANTHER" id="PTHR45453">
    <property type="entry name" value="PHOSPHATE REGULON SENSOR PROTEIN PHOR"/>
    <property type="match status" value="1"/>
</dbReference>